<evidence type="ECO:0000259" key="1">
    <source>
        <dbReference type="PROSITE" id="PS50164"/>
    </source>
</evidence>
<dbReference type="CDD" id="cd10440">
    <property type="entry name" value="GIY-YIG_COG3680"/>
    <property type="match status" value="1"/>
</dbReference>
<dbReference type="EMBL" id="CP021081">
    <property type="protein sequence ID" value="ASN79787.1"/>
    <property type="molecule type" value="Genomic_DNA"/>
</dbReference>
<feature type="domain" description="GIY-YIG" evidence="1">
    <location>
        <begin position="5"/>
        <end position="96"/>
    </location>
</feature>
<accession>A0A221ST24</accession>
<keyword evidence="3" id="KW-1185">Reference proteome</keyword>
<evidence type="ECO:0000313" key="2">
    <source>
        <dbReference type="EMBL" id="ASN79787.1"/>
    </source>
</evidence>
<dbReference type="InterPro" id="IPR000305">
    <property type="entry name" value="GIY-YIG_endonuc"/>
</dbReference>
<proteinExistence type="predicted"/>
<dbReference type="Proteomes" id="UP000259030">
    <property type="component" value="Chromosome"/>
</dbReference>
<dbReference type="AlphaFoldDB" id="A0A221ST24"/>
<gene>
    <name evidence="2" type="ORF">DFI_01085</name>
</gene>
<dbReference type="PROSITE" id="PS50164">
    <property type="entry name" value="GIY_YIG"/>
    <property type="match status" value="1"/>
</dbReference>
<sequence>MAEDRTYYVYALKDPRTSPAAPFYVGKGTGTRAHDHLVRVDATPKGERIQEIQAGGHDVLVSRLVEDLSELQALRLEAELIAAFGTVASGGLLTNTVLPSGLGARQRPALTVPSGVKEKAQLGLGLLKGAVLEFAQANPQGVTNSETASLLGLRSDYGGGSKDYLSYSLLGLLMRDGKLDRKLNSKRHVARVR</sequence>
<dbReference type="RefSeq" id="WP_027463588.1">
    <property type="nucleotide sequence ID" value="NZ_CP021081.1"/>
</dbReference>
<organism evidence="2 3">
    <name type="scientific">Deinococcus ficus</name>
    <dbReference type="NCBI Taxonomy" id="317577"/>
    <lineage>
        <taxon>Bacteria</taxon>
        <taxon>Thermotogati</taxon>
        <taxon>Deinococcota</taxon>
        <taxon>Deinococci</taxon>
        <taxon>Deinococcales</taxon>
        <taxon>Deinococcaceae</taxon>
        <taxon>Deinococcus</taxon>
    </lineage>
</organism>
<dbReference type="STRING" id="317577.GCA_000419625_00963"/>
<name>A0A221ST24_9DEIO</name>
<evidence type="ECO:0000313" key="3">
    <source>
        <dbReference type="Proteomes" id="UP000259030"/>
    </source>
</evidence>
<dbReference type="KEGG" id="dfc:DFI_01085"/>
<reference evidence="2 3" key="1">
    <citation type="submission" date="2017-05" db="EMBL/GenBank/DDBJ databases">
        <title>The complete genome sequence of Deinococcus ficus isolated from the rhizosphere of the Ficus religiosa L. in Taiwan.</title>
        <authorList>
            <person name="Wu K.-M."/>
            <person name="Liao T.-L."/>
            <person name="Liu Y.-M."/>
            <person name="Young C.-C."/>
            <person name="Tsai S.-F."/>
        </authorList>
    </citation>
    <scope>NUCLEOTIDE SEQUENCE [LARGE SCALE GENOMIC DNA]</scope>
    <source>
        <strain evidence="2 3">CC-FR2-10</strain>
    </source>
</reference>
<protein>
    <recommendedName>
        <fullName evidence="1">GIY-YIG domain-containing protein</fullName>
    </recommendedName>
</protein>
<dbReference type="Pfam" id="PF22945">
    <property type="entry name" value="LEM-3_GIY-YIG"/>
    <property type="match status" value="1"/>
</dbReference>